<keyword evidence="2" id="KW-1133">Transmembrane helix</keyword>
<feature type="transmembrane region" description="Helical" evidence="2">
    <location>
        <begin position="32"/>
        <end position="54"/>
    </location>
</feature>
<reference evidence="4" key="1">
    <citation type="submission" date="2022-10" db="EMBL/GenBank/DDBJ databases">
        <title>Whole-Genome Sequencing of Brachybacterium huguangmaarense BRM-3, Isolated from Betula schmidtii.</title>
        <authorList>
            <person name="Haam D."/>
        </authorList>
    </citation>
    <scope>NUCLEOTIDE SEQUENCE</scope>
    <source>
        <strain evidence="4">BRM-3</strain>
    </source>
</reference>
<keyword evidence="5" id="KW-1185">Reference proteome</keyword>
<evidence type="ECO:0000313" key="4">
    <source>
        <dbReference type="EMBL" id="UYG15708.1"/>
    </source>
</evidence>
<dbReference type="InterPro" id="IPR025646">
    <property type="entry name" value="DUF4350"/>
</dbReference>
<keyword evidence="2" id="KW-0472">Membrane</keyword>
<evidence type="ECO:0000313" key="5">
    <source>
        <dbReference type="Proteomes" id="UP001164305"/>
    </source>
</evidence>
<accession>A0ABY6FXQ9</accession>
<keyword evidence="2" id="KW-0812">Transmembrane</keyword>
<evidence type="ECO:0000256" key="1">
    <source>
        <dbReference type="SAM" id="MobiDB-lite"/>
    </source>
</evidence>
<proteinExistence type="predicted"/>
<sequence length="406" mass="41611">MSAPALAPEQGIAPAPGPAPAPATGDRRSRTIAVIVVIAALVAALGAALARGAYRDAPFEPSSPAPGGSKAVVTVLRDGGATVRTERRTAEAAAALRSGDTVLVTAPSTLDRPQLEALREALDAGDGRLVLVTPDFGGLAVLAPGVRPTGTVEDEDARLSADAECSDASFAARTVRPGPVALDADGDQVAPAIVYSGPETARGCFRTGAGASIMRSGDVTVLGSARYLTNAGVGGADNAAVALNALGDGHVVWYLPSAADPMASTQPGAFERLPDWMGPVGLWLAVCVLVLLVALMWRGGPVVVEPLPVTVRAQELTAGRARLMHRAGARESAARSLRSATAVRLASRLGIRRGESLDALVAAAAPLVGRSPAALRELLGETPVRTDEELVRLADDLDRLEKEIDR</sequence>
<dbReference type="EMBL" id="CP107020">
    <property type="protein sequence ID" value="UYG15708.1"/>
    <property type="molecule type" value="Genomic_DNA"/>
</dbReference>
<feature type="domain" description="DUF4350" evidence="3">
    <location>
        <begin position="61"/>
        <end position="245"/>
    </location>
</feature>
<protein>
    <submittedName>
        <fullName evidence="4">DUF4350 domain-containing protein</fullName>
    </submittedName>
</protein>
<organism evidence="4 5">
    <name type="scientific">Brachybacterium huguangmaarense</name>
    <dbReference type="NCBI Taxonomy" id="1652028"/>
    <lineage>
        <taxon>Bacteria</taxon>
        <taxon>Bacillati</taxon>
        <taxon>Actinomycetota</taxon>
        <taxon>Actinomycetes</taxon>
        <taxon>Micrococcales</taxon>
        <taxon>Dermabacteraceae</taxon>
        <taxon>Brachybacterium</taxon>
    </lineage>
</organism>
<gene>
    <name evidence="4" type="ORF">BRM3_08630</name>
</gene>
<evidence type="ECO:0000259" key="3">
    <source>
        <dbReference type="Pfam" id="PF14258"/>
    </source>
</evidence>
<feature type="region of interest" description="Disordered" evidence="1">
    <location>
        <begin position="1"/>
        <end position="25"/>
    </location>
</feature>
<name>A0ABY6FXQ9_9MICO</name>
<dbReference type="RefSeq" id="WP_263592922.1">
    <property type="nucleotide sequence ID" value="NZ_CP107020.1"/>
</dbReference>
<evidence type="ECO:0000256" key="2">
    <source>
        <dbReference type="SAM" id="Phobius"/>
    </source>
</evidence>
<dbReference type="Pfam" id="PF14258">
    <property type="entry name" value="DUF4350"/>
    <property type="match status" value="1"/>
</dbReference>
<dbReference type="Proteomes" id="UP001164305">
    <property type="component" value="Chromosome"/>
</dbReference>